<dbReference type="Pfam" id="PF00698">
    <property type="entry name" value="Acyl_transf_1"/>
    <property type="match status" value="1"/>
</dbReference>
<protein>
    <recommendedName>
        <fullName evidence="4">Malonyl CoA-acyl carrier protein transacylase</fullName>
        <ecNumber evidence="4">2.3.1.39</ecNumber>
    </recommendedName>
</protein>
<comment type="caution">
    <text evidence="7">The sequence shown here is derived from an EMBL/GenBank/DDBJ whole genome shotgun (WGS) entry which is preliminary data.</text>
</comment>
<dbReference type="InterPro" id="IPR004410">
    <property type="entry name" value="Malonyl_CoA-ACP_transAc_FabD"/>
</dbReference>
<evidence type="ECO:0000256" key="5">
    <source>
        <dbReference type="PIRSR" id="PIRSR000446-1"/>
    </source>
</evidence>
<keyword evidence="1 4" id="KW-0808">Transferase</keyword>
<dbReference type="Gene3D" id="3.30.70.250">
    <property type="entry name" value="Malonyl-CoA ACP transacylase, ACP-binding"/>
    <property type="match status" value="1"/>
</dbReference>
<dbReference type="Gene3D" id="3.40.366.10">
    <property type="entry name" value="Malonyl-Coenzyme A Acyl Carrier Protein, domain 2"/>
    <property type="match status" value="1"/>
</dbReference>
<dbReference type="FunFam" id="3.30.70.250:FF:000001">
    <property type="entry name" value="Malonyl CoA-acyl carrier protein transacylase"/>
    <property type="match status" value="1"/>
</dbReference>
<organism evidence="7 9">
    <name type="scientific">Ardenticatena maritima</name>
    <dbReference type="NCBI Taxonomy" id="872965"/>
    <lineage>
        <taxon>Bacteria</taxon>
        <taxon>Bacillati</taxon>
        <taxon>Chloroflexota</taxon>
        <taxon>Ardenticatenia</taxon>
        <taxon>Ardenticatenales</taxon>
        <taxon>Ardenticatenaceae</taxon>
        <taxon>Ardenticatena</taxon>
    </lineage>
</organism>
<evidence type="ECO:0000313" key="8">
    <source>
        <dbReference type="EMBL" id="KPL89044.1"/>
    </source>
</evidence>
<dbReference type="EMBL" id="BBZA01000180">
    <property type="protein sequence ID" value="GAP63660.1"/>
    <property type="molecule type" value="Genomic_DNA"/>
</dbReference>
<dbReference type="InParanoid" id="A0A0M9UD58"/>
<dbReference type="NCBIfam" id="TIGR00128">
    <property type="entry name" value="fabD"/>
    <property type="match status" value="1"/>
</dbReference>
<sequence length="311" mass="33030">MQTPVAFVFPGQGAQSVGMGKDFFETYPIARDTFAQADEILGIPLSRLCFEGPKEELDETINTQPALYVTSVAIWRVAMSEGLVPAPLMVAGHSLGEYSALTAAGALPFEAGVQLVRERGRLMKQAGDQNPGAMAAILGLDDETVAAICEKASQPGETVQVANYNCPGQVVISGAKAAIQRAVDLAQAQRARKCVVLDVSIAAHSALMAPIKDEFRRAVEAAPLQTPDVPVVLNLTAQPTTDVDAIRHELIEQLTGSVRWTESVQAMRAAGVQTFIEFGPGGVLSGLIKRIDRQAGRLALASIEDLQQVQA</sequence>
<evidence type="ECO:0000256" key="1">
    <source>
        <dbReference type="ARBA" id="ARBA00022679"/>
    </source>
</evidence>
<dbReference type="InterPro" id="IPR001227">
    <property type="entry name" value="Ac_transferase_dom_sf"/>
</dbReference>
<dbReference type="InterPro" id="IPR024925">
    <property type="entry name" value="Malonyl_CoA-ACP_transAc"/>
</dbReference>
<dbReference type="SMART" id="SM00827">
    <property type="entry name" value="PKS_AT"/>
    <property type="match status" value="1"/>
</dbReference>
<dbReference type="InterPro" id="IPR016035">
    <property type="entry name" value="Acyl_Trfase/lysoPLipase"/>
</dbReference>
<dbReference type="SUPFAM" id="SSF52151">
    <property type="entry name" value="FabD/lysophospholipase-like"/>
    <property type="match status" value="1"/>
</dbReference>
<reference evidence="8 10" key="2">
    <citation type="submission" date="2015-07" db="EMBL/GenBank/DDBJ databases">
        <title>Whole genome sequence of Ardenticatena maritima DSM 23922.</title>
        <authorList>
            <person name="Hemp J."/>
            <person name="Ward L.M."/>
            <person name="Pace L.A."/>
            <person name="Fischer W.W."/>
        </authorList>
    </citation>
    <scope>NUCLEOTIDE SEQUENCE [LARGE SCALE GENOMIC DNA]</scope>
    <source>
        <strain evidence="8 10">110S</strain>
    </source>
</reference>
<evidence type="ECO:0000313" key="9">
    <source>
        <dbReference type="Proteomes" id="UP000037784"/>
    </source>
</evidence>
<feature type="active site" evidence="5">
    <location>
        <position position="204"/>
    </location>
</feature>
<dbReference type="GO" id="GO:0004314">
    <property type="term" value="F:[acyl-carrier-protein] S-malonyltransferase activity"/>
    <property type="evidence" value="ECO:0007669"/>
    <property type="project" value="UniProtKB-EC"/>
</dbReference>
<name>A0A0M9UD58_9CHLR</name>
<evidence type="ECO:0000259" key="6">
    <source>
        <dbReference type="SMART" id="SM00827"/>
    </source>
</evidence>
<dbReference type="EMBL" id="LGKN01000003">
    <property type="protein sequence ID" value="KPL89044.1"/>
    <property type="molecule type" value="Genomic_DNA"/>
</dbReference>
<evidence type="ECO:0000256" key="2">
    <source>
        <dbReference type="ARBA" id="ARBA00023315"/>
    </source>
</evidence>
<accession>A0A0M9UD58</accession>
<dbReference type="SUPFAM" id="SSF55048">
    <property type="entry name" value="Probable ACP-binding domain of malonyl-CoA ACP transacylase"/>
    <property type="match status" value="1"/>
</dbReference>
<dbReference type="GO" id="GO:0006633">
    <property type="term" value="P:fatty acid biosynthetic process"/>
    <property type="evidence" value="ECO:0007669"/>
    <property type="project" value="TreeGrafter"/>
</dbReference>
<dbReference type="EC" id="2.3.1.39" evidence="4"/>
<reference evidence="7 9" key="1">
    <citation type="journal article" date="2015" name="Genome Announc.">
        <title>Draft Genome Sequence of a Heterotrophic Facultative Anaerobic Thermophilic Bacterium, Ardenticatena maritima Strain 110ST.</title>
        <authorList>
            <person name="Kawaichi S."/>
            <person name="Yoshida T."/>
            <person name="Sako Y."/>
            <person name="Nakamura R."/>
        </authorList>
    </citation>
    <scope>NUCLEOTIDE SEQUENCE [LARGE SCALE GENOMIC DNA]</scope>
    <source>
        <strain evidence="7 9">110S</strain>
    </source>
</reference>
<evidence type="ECO:0000256" key="4">
    <source>
        <dbReference type="PIRNR" id="PIRNR000446"/>
    </source>
</evidence>
<keyword evidence="2 4" id="KW-0012">Acyltransferase</keyword>
<evidence type="ECO:0000313" key="10">
    <source>
        <dbReference type="Proteomes" id="UP000050502"/>
    </source>
</evidence>
<reference evidence="9" key="3">
    <citation type="submission" date="2015-08" db="EMBL/GenBank/DDBJ databases">
        <title>Draft Genome Sequence of a Heterotrophic Facultative Anaerobic Bacterium Ardenticatena maritima Strain 110S.</title>
        <authorList>
            <person name="Kawaichi S."/>
            <person name="Yoshida T."/>
            <person name="Sako Y."/>
            <person name="Nakamura R."/>
        </authorList>
    </citation>
    <scope>NUCLEOTIDE SEQUENCE [LARGE SCALE GENOMIC DNA]</scope>
    <source>
        <strain evidence="9">110S</strain>
    </source>
</reference>
<dbReference type="InterPro" id="IPR050858">
    <property type="entry name" value="Mal-CoA-ACP_Trans/PKS_FabD"/>
</dbReference>
<keyword evidence="9" id="KW-1185">Reference proteome</keyword>
<evidence type="ECO:0000313" key="7">
    <source>
        <dbReference type="EMBL" id="GAP63660.1"/>
    </source>
</evidence>
<feature type="active site" evidence="5">
    <location>
        <position position="94"/>
    </location>
</feature>
<dbReference type="PIRSF" id="PIRSF000446">
    <property type="entry name" value="Mct"/>
    <property type="match status" value="1"/>
</dbReference>
<dbReference type="FunCoup" id="A0A0M9UD58">
    <property type="interactions" value="457"/>
</dbReference>
<dbReference type="PANTHER" id="PTHR42681:SF1">
    <property type="entry name" value="MALONYL-COA-ACYL CARRIER PROTEIN TRANSACYLASE, MITOCHONDRIAL"/>
    <property type="match status" value="1"/>
</dbReference>
<dbReference type="GO" id="GO:0005829">
    <property type="term" value="C:cytosol"/>
    <property type="evidence" value="ECO:0007669"/>
    <property type="project" value="TreeGrafter"/>
</dbReference>
<comment type="similarity">
    <text evidence="4">Belongs to the fabD family.</text>
</comment>
<evidence type="ECO:0000256" key="3">
    <source>
        <dbReference type="ARBA" id="ARBA00048462"/>
    </source>
</evidence>
<dbReference type="Proteomes" id="UP000037784">
    <property type="component" value="Unassembled WGS sequence"/>
</dbReference>
<dbReference type="PANTHER" id="PTHR42681">
    <property type="entry name" value="MALONYL-COA-ACYL CARRIER PROTEIN TRANSACYLASE, MITOCHONDRIAL"/>
    <property type="match status" value="1"/>
</dbReference>
<dbReference type="AlphaFoldDB" id="A0A0M9UD58"/>
<feature type="domain" description="Malonyl-CoA:ACP transacylase (MAT)" evidence="6">
    <location>
        <begin position="8"/>
        <end position="305"/>
    </location>
</feature>
<dbReference type="InterPro" id="IPR016036">
    <property type="entry name" value="Malonyl_transacylase_ACP-bd"/>
</dbReference>
<dbReference type="STRING" id="872965.SE16_00340"/>
<dbReference type="InterPro" id="IPR014043">
    <property type="entry name" value="Acyl_transferase_dom"/>
</dbReference>
<proteinExistence type="inferred from homology"/>
<comment type="catalytic activity">
    <reaction evidence="3 4">
        <text>holo-[ACP] + malonyl-CoA = malonyl-[ACP] + CoA</text>
        <dbReference type="Rhea" id="RHEA:41792"/>
        <dbReference type="Rhea" id="RHEA-COMP:9623"/>
        <dbReference type="Rhea" id="RHEA-COMP:9685"/>
        <dbReference type="ChEBI" id="CHEBI:57287"/>
        <dbReference type="ChEBI" id="CHEBI:57384"/>
        <dbReference type="ChEBI" id="CHEBI:64479"/>
        <dbReference type="ChEBI" id="CHEBI:78449"/>
        <dbReference type="EC" id="2.3.1.39"/>
    </reaction>
</comment>
<dbReference type="Proteomes" id="UP000050502">
    <property type="component" value="Unassembled WGS sequence"/>
</dbReference>
<gene>
    <name evidence="7" type="primary">fabD</name>
    <name evidence="7" type="ORF">ARMA_2083</name>
    <name evidence="8" type="ORF">SE16_00340</name>
</gene>
<dbReference type="PATRIC" id="fig|872965.6.peg.8"/>
<dbReference type="RefSeq" id="WP_200907352.1">
    <property type="nucleotide sequence ID" value="NZ_BBZA01000180.1"/>
</dbReference>